<evidence type="ECO:0000259" key="1">
    <source>
        <dbReference type="PROSITE" id="PS50835"/>
    </source>
</evidence>
<dbReference type="InterPro" id="IPR013783">
    <property type="entry name" value="Ig-like_fold"/>
</dbReference>
<dbReference type="InterPro" id="IPR042495">
    <property type="entry name" value="PDGFRL"/>
</dbReference>
<dbReference type="InterPro" id="IPR036179">
    <property type="entry name" value="Ig-like_dom_sf"/>
</dbReference>
<dbReference type="PANTHER" id="PTHR15360">
    <property type="entry name" value="PLATELET-DERIVED GROWTH FACTOR RECEPTOR LIKE"/>
    <property type="match status" value="1"/>
</dbReference>
<accession>E9G0Z5</accession>
<dbReference type="PANTHER" id="PTHR15360:SF4">
    <property type="entry name" value="PROTEIN KINASE DOMAIN-CONTAINING PROTEIN"/>
    <property type="match status" value="1"/>
</dbReference>
<dbReference type="InterPro" id="IPR007110">
    <property type="entry name" value="Ig-like_dom"/>
</dbReference>
<dbReference type="Gene3D" id="2.60.40.10">
    <property type="entry name" value="Immunoglobulins"/>
    <property type="match status" value="1"/>
</dbReference>
<dbReference type="AlphaFoldDB" id="E9G0Z5"/>
<proteinExistence type="predicted"/>
<dbReference type="SUPFAM" id="SSF48726">
    <property type="entry name" value="Immunoglobulin"/>
    <property type="match status" value="1"/>
</dbReference>
<feature type="domain" description="Ig-like" evidence="1">
    <location>
        <begin position="197"/>
        <end position="301"/>
    </location>
</feature>
<gene>
    <name evidence="2" type="ORF">DAPPUDRAFT_312480</name>
</gene>
<reference evidence="2 3" key="1">
    <citation type="journal article" date="2011" name="Science">
        <title>The ecoresponsive genome of Daphnia pulex.</title>
        <authorList>
            <person name="Colbourne J.K."/>
            <person name="Pfrender M.E."/>
            <person name="Gilbert D."/>
            <person name="Thomas W.K."/>
            <person name="Tucker A."/>
            <person name="Oakley T.H."/>
            <person name="Tokishita S."/>
            <person name="Aerts A."/>
            <person name="Arnold G.J."/>
            <person name="Basu M.K."/>
            <person name="Bauer D.J."/>
            <person name="Caceres C.E."/>
            <person name="Carmel L."/>
            <person name="Casola C."/>
            <person name="Choi J.H."/>
            <person name="Detter J.C."/>
            <person name="Dong Q."/>
            <person name="Dusheyko S."/>
            <person name="Eads B.D."/>
            <person name="Frohlich T."/>
            <person name="Geiler-Samerotte K.A."/>
            <person name="Gerlach D."/>
            <person name="Hatcher P."/>
            <person name="Jogdeo S."/>
            <person name="Krijgsveld J."/>
            <person name="Kriventseva E.V."/>
            <person name="Kultz D."/>
            <person name="Laforsch C."/>
            <person name="Lindquist E."/>
            <person name="Lopez J."/>
            <person name="Manak J.R."/>
            <person name="Muller J."/>
            <person name="Pangilinan J."/>
            <person name="Patwardhan R.P."/>
            <person name="Pitluck S."/>
            <person name="Pritham E.J."/>
            <person name="Rechtsteiner A."/>
            <person name="Rho M."/>
            <person name="Rogozin I.B."/>
            <person name="Sakarya O."/>
            <person name="Salamov A."/>
            <person name="Schaack S."/>
            <person name="Shapiro H."/>
            <person name="Shiga Y."/>
            <person name="Skalitzky C."/>
            <person name="Smith Z."/>
            <person name="Souvorov A."/>
            <person name="Sung W."/>
            <person name="Tang Z."/>
            <person name="Tsuchiya D."/>
            <person name="Tu H."/>
            <person name="Vos H."/>
            <person name="Wang M."/>
            <person name="Wolf Y.I."/>
            <person name="Yamagata H."/>
            <person name="Yamada T."/>
            <person name="Ye Y."/>
            <person name="Shaw J.R."/>
            <person name="Andrews J."/>
            <person name="Crease T.J."/>
            <person name="Tang H."/>
            <person name="Lucas S.M."/>
            <person name="Robertson H.M."/>
            <person name="Bork P."/>
            <person name="Koonin E.V."/>
            <person name="Zdobnov E.M."/>
            <person name="Grigoriev I.V."/>
            <person name="Lynch M."/>
            <person name="Boore J.L."/>
        </authorList>
    </citation>
    <scope>NUCLEOTIDE SEQUENCE [LARGE SCALE GENOMIC DNA]</scope>
</reference>
<dbReference type="PROSITE" id="PS50835">
    <property type="entry name" value="IG_LIKE"/>
    <property type="match status" value="1"/>
</dbReference>
<dbReference type="KEGG" id="dpx:DAPPUDRAFT_312480"/>
<evidence type="ECO:0000313" key="2">
    <source>
        <dbReference type="EMBL" id="EFX86993.1"/>
    </source>
</evidence>
<dbReference type="OrthoDB" id="6335372at2759"/>
<dbReference type="HOGENOM" id="CLU_612903_0_0_1"/>
<name>E9G0Z5_DAPPU</name>
<organism evidence="2 3">
    <name type="scientific">Daphnia pulex</name>
    <name type="common">Water flea</name>
    <dbReference type="NCBI Taxonomy" id="6669"/>
    <lineage>
        <taxon>Eukaryota</taxon>
        <taxon>Metazoa</taxon>
        <taxon>Ecdysozoa</taxon>
        <taxon>Arthropoda</taxon>
        <taxon>Crustacea</taxon>
        <taxon>Branchiopoda</taxon>
        <taxon>Diplostraca</taxon>
        <taxon>Cladocera</taxon>
        <taxon>Anomopoda</taxon>
        <taxon>Daphniidae</taxon>
        <taxon>Daphnia</taxon>
    </lineage>
</organism>
<protein>
    <recommendedName>
        <fullName evidence="1">Ig-like domain-containing protein</fullName>
    </recommendedName>
</protein>
<evidence type="ECO:0000313" key="3">
    <source>
        <dbReference type="Proteomes" id="UP000000305"/>
    </source>
</evidence>
<dbReference type="InParanoid" id="E9G0Z5"/>
<dbReference type="EMBL" id="GL732528">
    <property type="protein sequence ID" value="EFX86993.1"/>
    <property type="molecule type" value="Genomic_DNA"/>
</dbReference>
<sequence length="447" mass="50587">MPQDLEKRAHLTTLREGDVFVAVLSVVKAKRSDSGRYTCHPVGVDPVDLKAQSETFPCVHIFISWKGAVGVELNPLKSVYVVGNPSQQLFVVPCFNYFPSQHFSMVDLALQKRKLPQIGSPDTLWESVDLSAKSYFNWSFADYKGIAIRHPKSGEYRCGAVTFNSTCPVPKWSLYSFFIVQESVEKEAVEDDKDQRPRIRPTSLPFLIFPSGSTFSLFCKTDALAAHQWNVNWRLPFAFHNDDYDTAQVKNLGQRVVATLAKANGRSSQSDYSVLTITNASHLDTGYYTCHRADNDSNSVRQYVFIQDWNALVAAPLNKYLEFGKEEAMIGCRPTHPSVQMSLERIADDGTPVTVYSPAKDSNKDIGDWSYNVFEGFKYTKRISWETEGTYLCVGRKNYLEGPSRHRSAVVTHELYLRVRGINFKSQRLTSASSFDFLERDRADNVI</sequence>
<dbReference type="Proteomes" id="UP000000305">
    <property type="component" value="Unassembled WGS sequence"/>
</dbReference>
<keyword evidence="3" id="KW-1185">Reference proteome</keyword>